<proteinExistence type="predicted"/>
<name>A0AB40CXV1_DIOCR</name>
<accession>A0AB40CXV1</accession>
<reference evidence="3 4" key="1">
    <citation type="submission" date="2025-04" db="UniProtKB">
        <authorList>
            <consortium name="RefSeq"/>
        </authorList>
    </citation>
    <scope>IDENTIFICATION</scope>
</reference>
<feature type="compositionally biased region" description="Polar residues" evidence="1">
    <location>
        <begin position="53"/>
        <end position="62"/>
    </location>
</feature>
<feature type="region of interest" description="Disordered" evidence="1">
    <location>
        <begin position="45"/>
        <end position="81"/>
    </location>
</feature>
<evidence type="ECO:0000256" key="1">
    <source>
        <dbReference type="SAM" id="MobiDB-lite"/>
    </source>
</evidence>
<dbReference type="AlphaFoldDB" id="A0AB40CXV1"/>
<gene>
    <name evidence="3 4" type="primary">LOC120280192</name>
</gene>
<dbReference type="GeneID" id="120280192"/>
<evidence type="ECO:0000313" key="2">
    <source>
        <dbReference type="Proteomes" id="UP001515500"/>
    </source>
</evidence>
<organism evidence="2 4">
    <name type="scientific">Dioscorea cayennensis subsp. rotundata</name>
    <name type="common">White Guinea yam</name>
    <name type="synonym">Dioscorea rotundata</name>
    <dbReference type="NCBI Taxonomy" id="55577"/>
    <lineage>
        <taxon>Eukaryota</taxon>
        <taxon>Viridiplantae</taxon>
        <taxon>Streptophyta</taxon>
        <taxon>Embryophyta</taxon>
        <taxon>Tracheophyta</taxon>
        <taxon>Spermatophyta</taxon>
        <taxon>Magnoliopsida</taxon>
        <taxon>Liliopsida</taxon>
        <taxon>Dioscoreales</taxon>
        <taxon>Dioscoreaceae</taxon>
        <taxon>Dioscorea</taxon>
    </lineage>
</organism>
<feature type="compositionally biased region" description="Polar residues" evidence="1">
    <location>
        <begin position="70"/>
        <end position="81"/>
    </location>
</feature>
<evidence type="ECO:0000313" key="3">
    <source>
        <dbReference type="RefSeq" id="XP_039142892.1"/>
    </source>
</evidence>
<keyword evidence="2" id="KW-1185">Reference proteome</keyword>
<sequence length="81" mass="8955">MGKRKWSNITKTKESNEIPLLRVEMYMRTRTRTCKDGSVVNEKAASVVVPDASSDQQTPRGNNHSHESNHQANSNASGDAV</sequence>
<dbReference type="RefSeq" id="XP_039142892.1">
    <property type="nucleotide sequence ID" value="XM_039286958.1"/>
</dbReference>
<protein>
    <submittedName>
        <fullName evidence="3 4">Uncharacterized protein LOC120280192 isoform X2</fullName>
    </submittedName>
</protein>
<dbReference type="Proteomes" id="UP001515500">
    <property type="component" value="Chromosome 17"/>
</dbReference>
<evidence type="ECO:0000313" key="4">
    <source>
        <dbReference type="RefSeq" id="XP_039142893.1"/>
    </source>
</evidence>
<dbReference type="RefSeq" id="XP_039142893.1">
    <property type="nucleotide sequence ID" value="XM_039286959.1"/>
</dbReference>